<dbReference type="AlphaFoldDB" id="A0A085GBB7"/>
<dbReference type="RefSeq" id="WP_150385428.1">
    <property type="nucleotide sequence ID" value="NZ_JMPJ01000052.1"/>
</dbReference>
<keyword evidence="1" id="KW-0732">Signal</keyword>
<evidence type="ECO:0000256" key="1">
    <source>
        <dbReference type="SAM" id="SignalP"/>
    </source>
</evidence>
<dbReference type="STRING" id="910964.GEAM_1881"/>
<feature type="chain" id="PRO_5001790946" evidence="1">
    <location>
        <begin position="20"/>
        <end position="212"/>
    </location>
</feature>
<organism evidence="2 3">
    <name type="scientific">Ewingella americana (strain ATCC 33852 / DSM 4580 / CCUG 14506 / JCM 5911 / LMG 7869 / NCTC 12157 / CDC 1468-78)</name>
    <dbReference type="NCBI Taxonomy" id="910964"/>
    <lineage>
        <taxon>Bacteria</taxon>
        <taxon>Pseudomonadati</taxon>
        <taxon>Pseudomonadota</taxon>
        <taxon>Gammaproteobacteria</taxon>
        <taxon>Enterobacterales</taxon>
        <taxon>Yersiniaceae</taxon>
        <taxon>Ewingella</taxon>
    </lineage>
</organism>
<name>A0A085GBB7_EWIA3</name>
<dbReference type="OrthoDB" id="5113885at2"/>
<evidence type="ECO:0000313" key="3">
    <source>
        <dbReference type="Proteomes" id="UP000028640"/>
    </source>
</evidence>
<dbReference type="Proteomes" id="UP000028640">
    <property type="component" value="Unassembled WGS sequence"/>
</dbReference>
<dbReference type="GeneID" id="78380227"/>
<keyword evidence="3" id="KW-1185">Reference proteome</keyword>
<comment type="caution">
    <text evidence="2">The sequence shown here is derived from an EMBL/GenBank/DDBJ whole genome shotgun (WGS) entry which is preliminary data.</text>
</comment>
<dbReference type="EMBL" id="JMPJ01000052">
    <property type="protein sequence ID" value="KFC81012.1"/>
    <property type="molecule type" value="Genomic_DNA"/>
</dbReference>
<feature type="signal peptide" evidence="1">
    <location>
        <begin position="1"/>
        <end position="19"/>
    </location>
</feature>
<sequence>MKIIWVFIFMFFSSFSSTATPLNKDKSPSVIRSLSSNSNTDISASSNFDACNVHFKDYIYPALSDDEYYKKKSPISEWYCLYSGEAFEAGYDTQHTNDNGIDESSTDNKIIYDYKSKDWKSVPDDNYKKKGEANHLELIKIKNKNSHGFMATDRMKKLKDGSNVEGFYFCLIHNNNALCGSGEGVKSNGKFISSQDALKLLNSISFDKDKNH</sequence>
<proteinExistence type="predicted"/>
<evidence type="ECO:0000313" key="2">
    <source>
        <dbReference type="EMBL" id="KFC81012.1"/>
    </source>
</evidence>
<accession>A0A085GBB7</accession>
<reference evidence="2 3" key="1">
    <citation type="submission" date="2014-05" db="EMBL/GenBank/DDBJ databases">
        <title>ATOL: Assembling a taxonomically balanced genome-scale reconstruction of the evolutionary history of the Enterobacteriaceae.</title>
        <authorList>
            <person name="Plunkett G.III."/>
            <person name="Neeno-Eckwall E.C."/>
            <person name="Glasner J.D."/>
            <person name="Perna N.T."/>
        </authorList>
    </citation>
    <scope>NUCLEOTIDE SEQUENCE [LARGE SCALE GENOMIC DNA]</scope>
    <source>
        <strain evidence="2 3">ATCC 33852</strain>
    </source>
</reference>
<gene>
    <name evidence="2" type="ORF">GEAM_1881</name>
</gene>
<protein>
    <submittedName>
        <fullName evidence="2">Uncharacterized protein</fullName>
    </submittedName>
</protein>